<dbReference type="AlphaFoldDB" id="A0A841RG54"/>
<dbReference type="Proteomes" id="UP000587760">
    <property type="component" value="Unassembled WGS sequence"/>
</dbReference>
<dbReference type="PANTHER" id="PTHR24960:SF79">
    <property type="entry name" value="PHOTOSYSTEM I IRON-SULFUR CENTER"/>
    <property type="match status" value="1"/>
</dbReference>
<dbReference type="PANTHER" id="PTHR24960">
    <property type="entry name" value="PHOTOSYSTEM I IRON-SULFUR CENTER-RELATED"/>
    <property type="match status" value="1"/>
</dbReference>
<dbReference type="GO" id="GO:0046872">
    <property type="term" value="F:metal ion binding"/>
    <property type="evidence" value="ECO:0007669"/>
    <property type="project" value="UniProtKB-KW"/>
</dbReference>
<dbReference type="RefSeq" id="WP_184748608.1">
    <property type="nucleotide sequence ID" value="NZ_JACHGJ010000011.1"/>
</dbReference>
<keyword evidence="4" id="KW-0411">Iron-sulfur</keyword>
<sequence>MKNLYLYFSGTGNTKYVIGKFAELYERGSYYSLHSIEHREIDFSRIIGEAENIVLAYPIHDSMLPFIVKEFLESHIEDFKGKNLTTICTQLLFSGDGGALPFYILKEAGVKHLHSIHINMPSNLTDVNIFFNKPLSETARSYVKADRKIALAVDTIRSGGICRDGRKWFSRFSGFILQRTWGKAMMVKLRNSVKISSDCILCQKCVQICPVENLEIRENRVGQQGRCTLCYRCVNECPVRAISIFMKSKPKIQYSRKDYN</sequence>
<comment type="caution">
    <text evidence="6">The sequence shown here is derived from an EMBL/GenBank/DDBJ whole genome shotgun (WGS) entry which is preliminary data.</text>
</comment>
<dbReference type="InterPro" id="IPR026816">
    <property type="entry name" value="Flavodoxin_dom"/>
</dbReference>
<dbReference type="Pfam" id="PF13746">
    <property type="entry name" value="Fer4_18"/>
    <property type="match status" value="1"/>
</dbReference>
<keyword evidence="7" id="KW-1185">Reference proteome</keyword>
<evidence type="ECO:0000256" key="2">
    <source>
        <dbReference type="ARBA" id="ARBA00022723"/>
    </source>
</evidence>
<dbReference type="SUPFAM" id="SSF52218">
    <property type="entry name" value="Flavoproteins"/>
    <property type="match status" value="1"/>
</dbReference>
<keyword evidence="1" id="KW-0004">4Fe-4S</keyword>
<dbReference type="InterPro" id="IPR047964">
    <property type="entry name" value="EFR1-like"/>
</dbReference>
<dbReference type="PROSITE" id="PS00198">
    <property type="entry name" value="4FE4S_FER_1"/>
    <property type="match status" value="1"/>
</dbReference>
<dbReference type="NCBIfam" id="NF038196">
    <property type="entry name" value="ferrodoxin_EFR1"/>
    <property type="match status" value="1"/>
</dbReference>
<dbReference type="PROSITE" id="PS51379">
    <property type="entry name" value="4FE4S_FER_2"/>
    <property type="match status" value="2"/>
</dbReference>
<evidence type="ECO:0000313" key="6">
    <source>
        <dbReference type="EMBL" id="MBB6482371.1"/>
    </source>
</evidence>
<dbReference type="EMBL" id="JACHGJ010000011">
    <property type="protein sequence ID" value="MBB6482371.1"/>
    <property type="molecule type" value="Genomic_DNA"/>
</dbReference>
<evidence type="ECO:0000313" key="7">
    <source>
        <dbReference type="Proteomes" id="UP000587760"/>
    </source>
</evidence>
<keyword evidence="3" id="KW-0408">Iron</keyword>
<dbReference type="Pfam" id="PF12724">
    <property type="entry name" value="Flavodoxin_5"/>
    <property type="match status" value="1"/>
</dbReference>
<dbReference type="InterPro" id="IPR017896">
    <property type="entry name" value="4Fe4S_Fe-S-bd"/>
</dbReference>
<evidence type="ECO:0000256" key="3">
    <source>
        <dbReference type="ARBA" id="ARBA00023004"/>
    </source>
</evidence>
<accession>A0A841RG54</accession>
<dbReference type="Gene3D" id="3.40.50.360">
    <property type="match status" value="1"/>
</dbReference>
<proteinExistence type="predicted"/>
<dbReference type="InterPro" id="IPR029039">
    <property type="entry name" value="Flavoprotein-like_sf"/>
</dbReference>
<organism evidence="6 7">
    <name type="scientific">Spirochaeta isovalerica</name>
    <dbReference type="NCBI Taxonomy" id="150"/>
    <lineage>
        <taxon>Bacteria</taxon>
        <taxon>Pseudomonadati</taxon>
        <taxon>Spirochaetota</taxon>
        <taxon>Spirochaetia</taxon>
        <taxon>Spirochaetales</taxon>
        <taxon>Spirochaetaceae</taxon>
        <taxon>Spirochaeta</taxon>
    </lineage>
</organism>
<feature type="domain" description="4Fe-4S ferredoxin-type" evidence="5">
    <location>
        <begin position="224"/>
        <end position="247"/>
    </location>
</feature>
<dbReference type="InterPro" id="IPR050157">
    <property type="entry name" value="PSI_iron-sulfur_center"/>
</dbReference>
<dbReference type="SUPFAM" id="SSF54862">
    <property type="entry name" value="4Fe-4S ferredoxins"/>
    <property type="match status" value="1"/>
</dbReference>
<reference evidence="6 7" key="1">
    <citation type="submission" date="2020-08" db="EMBL/GenBank/DDBJ databases">
        <title>Genomic Encyclopedia of Type Strains, Phase IV (KMG-IV): sequencing the most valuable type-strain genomes for metagenomic binning, comparative biology and taxonomic classification.</title>
        <authorList>
            <person name="Goeker M."/>
        </authorList>
    </citation>
    <scope>NUCLEOTIDE SEQUENCE [LARGE SCALE GENOMIC DNA]</scope>
    <source>
        <strain evidence="6 7">DSM 2461</strain>
    </source>
</reference>
<dbReference type="Gene3D" id="3.30.70.20">
    <property type="match status" value="1"/>
</dbReference>
<feature type="domain" description="4Fe-4S ferredoxin-type" evidence="5">
    <location>
        <begin position="191"/>
        <end position="219"/>
    </location>
</feature>
<dbReference type="GO" id="GO:0051539">
    <property type="term" value="F:4 iron, 4 sulfur cluster binding"/>
    <property type="evidence" value="ECO:0007669"/>
    <property type="project" value="UniProtKB-KW"/>
</dbReference>
<evidence type="ECO:0000256" key="1">
    <source>
        <dbReference type="ARBA" id="ARBA00022485"/>
    </source>
</evidence>
<evidence type="ECO:0000256" key="4">
    <source>
        <dbReference type="ARBA" id="ARBA00023014"/>
    </source>
</evidence>
<protein>
    <submittedName>
        <fullName evidence="6">Ferredoxin/flavodoxin</fullName>
    </submittedName>
</protein>
<evidence type="ECO:0000259" key="5">
    <source>
        <dbReference type="PROSITE" id="PS51379"/>
    </source>
</evidence>
<keyword evidence="2" id="KW-0479">Metal-binding</keyword>
<name>A0A841RG54_9SPIO</name>
<gene>
    <name evidence="6" type="ORF">HNR50_004064</name>
</gene>
<dbReference type="InterPro" id="IPR017900">
    <property type="entry name" value="4Fe4S_Fe_S_CS"/>
</dbReference>